<protein>
    <submittedName>
        <fullName evidence="2">Uncharacterized protein</fullName>
    </submittedName>
</protein>
<accession>A0A8S5P1N6</accession>
<proteinExistence type="predicted"/>
<reference evidence="2" key="1">
    <citation type="journal article" date="2021" name="Proc. Natl. Acad. Sci. U.S.A.">
        <title>A Catalog of Tens of Thousands of Viruses from Human Metagenomes Reveals Hidden Associations with Chronic Diseases.</title>
        <authorList>
            <person name="Tisza M.J."/>
            <person name="Buck C.B."/>
        </authorList>
    </citation>
    <scope>NUCLEOTIDE SEQUENCE</scope>
    <source>
        <strain evidence="2">CtLnO19</strain>
    </source>
</reference>
<organism evidence="2">
    <name type="scientific">Myoviridae sp. ctLnO19</name>
    <dbReference type="NCBI Taxonomy" id="2825085"/>
    <lineage>
        <taxon>Viruses</taxon>
        <taxon>Duplodnaviria</taxon>
        <taxon>Heunggongvirae</taxon>
        <taxon>Uroviricota</taxon>
        <taxon>Caudoviricetes</taxon>
    </lineage>
</organism>
<dbReference type="EMBL" id="BK015301">
    <property type="protein sequence ID" value="DAE00337.1"/>
    <property type="molecule type" value="Genomic_DNA"/>
</dbReference>
<sequence>MKYQEQFPFNSMEDIHEYLAQQKAKRENRQAEHEEAVRKHQKRIAKIDSELAKGVAELKGITTIALP</sequence>
<keyword evidence="1" id="KW-0175">Coiled coil</keyword>
<feature type="coiled-coil region" evidence="1">
    <location>
        <begin position="19"/>
        <end position="50"/>
    </location>
</feature>
<evidence type="ECO:0000256" key="1">
    <source>
        <dbReference type="SAM" id="Coils"/>
    </source>
</evidence>
<name>A0A8S5P1N6_9CAUD</name>
<evidence type="ECO:0000313" key="2">
    <source>
        <dbReference type="EMBL" id="DAE00337.1"/>
    </source>
</evidence>